<gene>
    <name evidence="1" type="ORF">VaNZ11_011707</name>
</gene>
<proteinExistence type="predicted"/>
<keyword evidence="2" id="KW-1185">Reference proteome</keyword>
<protein>
    <submittedName>
        <fullName evidence="1">Uncharacterized protein</fullName>
    </submittedName>
</protein>
<dbReference type="Proteomes" id="UP001165090">
    <property type="component" value="Unassembled WGS sequence"/>
</dbReference>
<reference evidence="1 2" key="1">
    <citation type="journal article" date="2023" name="IScience">
        <title>Expanded male sex-determining region conserved during the evolution of homothallism in the green alga Volvox.</title>
        <authorList>
            <person name="Yamamoto K."/>
            <person name="Matsuzaki R."/>
            <person name="Mahakham W."/>
            <person name="Heman W."/>
            <person name="Sekimoto H."/>
            <person name="Kawachi M."/>
            <person name="Minakuchi Y."/>
            <person name="Toyoda A."/>
            <person name="Nozaki H."/>
        </authorList>
    </citation>
    <scope>NUCLEOTIDE SEQUENCE [LARGE SCALE GENOMIC DNA]</scope>
    <source>
        <strain evidence="1 2">NIES-4468</strain>
    </source>
</reference>
<feature type="non-terminal residue" evidence="1">
    <location>
        <position position="171"/>
    </location>
</feature>
<dbReference type="EMBL" id="BSDZ01000078">
    <property type="protein sequence ID" value="GLI67508.1"/>
    <property type="molecule type" value="Genomic_DNA"/>
</dbReference>
<name>A0ABQ5SDI0_9CHLO</name>
<accession>A0ABQ5SDI0</accession>
<comment type="caution">
    <text evidence="1">The sequence shown here is derived from an EMBL/GenBank/DDBJ whole genome shotgun (WGS) entry which is preliminary data.</text>
</comment>
<organism evidence="1 2">
    <name type="scientific">Volvox africanus</name>
    <dbReference type="NCBI Taxonomy" id="51714"/>
    <lineage>
        <taxon>Eukaryota</taxon>
        <taxon>Viridiplantae</taxon>
        <taxon>Chlorophyta</taxon>
        <taxon>core chlorophytes</taxon>
        <taxon>Chlorophyceae</taxon>
        <taxon>CS clade</taxon>
        <taxon>Chlamydomonadales</taxon>
        <taxon>Volvocaceae</taxon>
        <taxon>Volvox</taxon>
    </lineage>
</organism>
<evidence type="ECO:0000313" key="1">
    <source>
        <dbReference type="EMBL" id="GLI67508.1"/>
    </source>
</evidence>
<sequence length="171" mass="19450">MIRIFVYDHFSRRRLTVMLSRTCAPTPSPSTSLQQLLWPCRDSDRSCCPRDLHHITSHQINNTDPKVPTKIWGPVCGITNFSLASDVARVACGQRYRIQHLPWAGDVFITTTALAPRVPNYILIQAVSPGDFNPAAGKAYVTITGRKRDNPTKLQDHKYTVREPRYLGYIW</sequence>
<evidence type="ECO:0000313" key="2">
    <source>
        <dbReference type="Proteomes" id="UP001165090"/>
    </source>
</evidence>